<reference evidence="8" key="1">
    <citation type="journal article" date="2019" name="Int. J. Syst. Evol. Microbiol.">
        <title>The Global Catalogue of Microorganisms (GCM) 10K type strain sequencing project: providing services to taxonomists for standard genome sequencing and annotation.</title>
        <authorList>
            <consortium name="The Broad Institute Genomics Platform"/>
            <consortium name="The Broad Institute Genome Sequencing Center for Infectious Disease"/>
            <person name="Wu L."/>
            <person name="Ma J."/>
        </authorList>
    </citation>
    <scope>NUCLEOTIDE SEQUENCE [LARGE SCALE GENOMIC DNA]</scope>
    <source>
        <strain evidence="8">JCM 16221</strain>
    </source>
</reference>
<feature type="transmembrane region" description="Helical" evidence="6">
    <location>
        <begin position="46"/>
        <end position="67"/>
    </location>
</feature>
<keyword evidence="5" id="KW-0175">Coiled coil</keyword>
<evidence type="ECO:0000256" key="4">
    <source>
        <dbReference type="ARBA" id="ARBA00023136"/>
    </source>
</evidence>
<evidence type="ECO:0008006" key="9">
    <source>
        <dbReference type="Google" id="ProtNLM"/>
    </source>
</evidence>
<gene>
    <name evidence="7" type="ORF">GCM10009854_10810</name>
</gene>
<dbReference type="Proteomes" id="UP001501218">
    <property type="component" value="Unassembled WGS sequence"/>
</dbReference>
<dbReference type="InterPro" id="IPR036640">
    <property type="entry name" value="ABC1_TM_sf"/>
</dbReference>
<comment type="subcellular location">
    <subcellularLocation>
        <location evidence="1">Cell membrane</location>
        <topology evidence="1">Multi-pass membrane protein</topology>
    </subcellularLocation>
</comment>
<feature type="transmembrane region" description="Helical" evidence="6">
    <location>
        <begin position="73"/>
        <end position="93"/>
    </location>
</feature>
<name>A0ABP5SQP9_9PSEU</name>
<sequence length="271" mass="30093">MERVDTPGIVGGGVLAAEDRKQGDWERRIAERSEELYRARIVQRLLWTWAGPGNLLVVVLGVLLAALPVPLPVVLVMFAIAIVSAGVAAAFVYRQHFRVRAVDTELRALESAHREQLLDELATGDLLDAHKRYRAQLPELIERYRAEARRDRWKDQVLQTVVIGGSIIAATVTATATSIADVAFFAVGLSLLVALSAALAGYANYRDRSAAWQQIADALEREYESVELRVGRYRRFSEEREAYAEFAEAVEALRAERIGRLPSAVADRLAQ</sequence>
<dbReference type="EMBL" id="BAAARA010000003">
    <property type="protein sequence ID" value="GAA2336677.1"/>
    <property type="molecule type" value="Genomic_DNA"/>
</dbReference>
<accession>A0ABP5SQP9</accession>
<feature type="transmembrane region" description="Helical" evidence="6">
    <location>
        <begin position="182"/>
        <end position="205"/>
    </location>
</feature>
<feature type="transmembrane region" description="Helical" evidence="6">
    <location>
        <begin position="157"/>
        <end position="176"/>
    </location>
</feature>
<keyword evidence="3 6" id="KW-1133">Transmembrane helix</keyword>
<evidence type="ECO:0000256" key="3">
    <source>
        <dbReference type="ARBA" id="ARBA00022989"/>
    </source>
</evidence>
<dbReference type="NCBIfam" id="NF033634">
    <property type="entry name" value="SLATT_1"/>
    <property type="match status" value="1"/>
</dbReference>
<dbReference type="RefSeq" id="WP_344127242.1">
    <property type="nucleotide sequence ID" value="NZ_BAAARA010000003.1"/>
</dbReference>
<keyword evidence="8" id="KW-1185">Reference proteome</keyword>
<evidence type="ECO:0000256" key="1">
    <source>
        <dbReference type="ARBA" id="ARBA00004651"/>
    </source>
</evidence>
<feature type="coiled-coil region" evidence="5">
    <location>
        <begin position="202"/>
        <end position="229"/>
    </location>
</feature>
<proteinExistence type="predicted"/>
<organism evidence="7 8">
    <name type="scientific">Saccharopolyspora halophila</name>
    <dbReference type="NCBI Taxonomy" id="405551"/>
    <lineage>
        <taxon>Bacteria</taxon>
        <taxon>Bacillati</taxon>
        <taxon>Actinomycetota</taxon>
        <taxon>Actinomycetes</taxon>
        <taxon>Pseudonocardiales</taxon>
        <taxon>Pseudonocardiaceae</taxon>
        <taxon>Saccharopolyspora</taxon>
    </lineage>
</organism>
<protein>
    <recommendedName>
        <fullName evidence="9">DUF4231 domain-containing protein</fullName>
    </recommendedName>
</protein>
<keyword evidence="2 6" id="KW-0812">Transmembrane</keyword>
<dbReference type="Gene3D" id="1.20.1560.10">
    <property type="entry name" value="ABC transporter type 1, transmembrane domain"/>
    <property type="match status" value="1"/>
</dbReference>
<evidence type="ECO:0000313" key="7">
    <source>
        <dbReference type="EMBL" id="GAA2336677.1"/>
    </source>
</evidence>
<evidence type="ECO:0000256" key="6">
    <source>
        <dbReference type="SAM" id="Phobius"/>
    </source>
</evidence>
<evidence type="ECO:0000256" key="5">
    <source>
        <dbReference type="SAM" id="Coils"/>
    </source>
</evidence>
<keyword evidence="4 6" id="KW-0472">Membrane</keyword>
<evidence type="ECO:0000313" key="8">
    <source>
        <dbReference type="Proteomes" id="UP001501218"/>
    </source>
</evidence>
<evidence type="ECO:0000256" key="2">
    <source>
        <dbReference type="ARBA" id="ARBA00022692"/>
    </source>
</evidence>
<comment type="caution">
    <text evidence="7">The sequence shown here is derived from an EMBL/GenBank/DDBJ whole genome shotgun (WGS) entry which is preliminary data.</text>
</comment>